<dbReference type="EMBL" id="KN839352">
    <property type="protein sequence ID" value="KIJ89940.1"/>
    <property type="molecule type" value="Genomic_DNA"/>
</dbReference>
<dbReference type="HOGENOM" id="CLU_938610_0_0_1"/>
<feature type="region of interest" description="Disordered" evidence="1">
    <location>
        <begin position="121"/>
        <end position="140"/>
    </location>
</feature>
<evidence type="ECO:0000313" key="3">
    <source>
        <dbReference type="Proteomes" id="UP000054477"/>
    </source>
</evidence>
<gene>
    <name evidence="2" type="ORF">K443DRAFT_117313</name>
</gene>
<reference evidence="3" key="2">
    <citation type="submission" date="2015-01" db="EMBL/GenBank/DDBJ databases">
        <title>Evolutionary Origins and Diversification of the Mycorrhizal Mutualists.</title>
        <authorList>
            <consortium name="DOE Joint Genome Institute"/>
            <consortium name="Mycorrhizal Genomics Consortium"/>
            <person name="Kohler A."/>
            <person name="Kuo A."/>
            <person name="Nagy L.G."/>
            <person name="Floudas D."/>
            <person name="Copeland A."/>
            <person name="Barry K.W."/>
            <person name="Cichocki N."/>
            <person name="Veneault-Fourrey C."/>
            <person name="LaButti K."/>
            <person name="Lindquist E.A."/>
            <person name="Lipzen A."/>
            <person name="Lundell T."/>
            <person name="Morin E."/>
            <person name="Murat C."/>
            <person name="Riley R."/>
            <person name="Ohm R."/>
            <person name="Sun H."/>
            <person name="Tunlid A."/>
            <person name="Henrissat B."/>
            <person name="Grigoriev I.V."/>
            <person name="Hibbett D.S."/>
            <person name="Martin F."/>
        </authorList>
    </citation>
    <scope>NUCLEOTIDE SEQUENCE [LARGE SCALE GENOMIC DNA]</scope>
    <source>
        <strain evidence="3">LaAM-08-1</strain>
    </source>
</reference>
<accession>A0A0C9WL33</accession>
<feature type="compositionally biased region" description="Acidic residues" evidence="1">
    <location>
        <begin position="128"/>
        <end position="140"/>
    </location>
</feature>
<evidence type="ECO:0000313" key="2">
    <source>
        <dbReference type="EMBL" id="KIJ89940.1"/>
    </source>
</evidence>
<feature type="region of interest" description="Disordered" evidence="1">
    <location>
        <begin position="153"/>
        <end position="177"/>
    </location>
</feature>
<proteinExistence type="predicted"/>
<dbReference type="Proteomes" id="UP000054477">
    <property type="component" value="Unassembled WGS sequence"/>
</dbReference>
<reference evidence="2 3" key="1">
    <citation type="submission" date="2014-04" db="EMBL/GenBank/DDBJ databases">
        <authorList>
            <consortium name="DOE Joint Genome Institute"/>
            <person name="Kuo A."/>
            <person name="Kohler A."/>
            <person name="Nagy L.G."/>
            <person name="Floudas D."/>
            <person name="Copeland A."/>
            <person name="Barry K.W."/>
            <person name="Cichocki N."/>
            <person name="Veneault-Fourrey C."/>
            <person name="LaButti K."/>
            <person name="Lindquist E.A."/>
            <person name="Lipzen A."/>
            <person name="Lundell T."/>
            <person name="Morin E."/>
            <person name="Murat C."/>
            <person name="Sun H."/>
            <person name="Tunlid A."/>
            <person name="Henrissat B."/>
            <person name="Grigoriev I.V."/>
            <person name="Hibbett D.S."/>
            <person name="Martin F."/>
            <person name="Nordberg H.P."/>
            <person name="Cantor M.N."/>
            <person name="Hua S.X."/>
        </authorList>
    </citation>
    <scope>NUCLEOTIDE SEQUENCE [LARGE SCALE GENOMIC DNA]</scope>
    <source>
        <strain evidence="2 3">LaAM-08-1</strain>
    </source>
</reference>
<organism evidence="2 3">
    <name type="scientific">Laccaria amethystina LaAM-08-1</name>
    <dbReference type="NCBI Taxonomy" id="1095629"/>
    <lineage>
        <taxon>Eukaryota</taxon>
        <taxon>Fungi</taxon>
        <taxon>Dikarya</taxon>
        <taxon>Basidiomycota</taxon>
        <taxon>Agaricomycotina</taxon>
        <taxon>Agaricomycetes</taxon>
        <taxon>Agaricomycetidae</taxon>
        <taxon>Agaricales</taxon>
        <taxon>Agaricineae</taxon>
        <taxon>Hydnangiaceae</taxon>
        <taxon>Laccaria</taxon>
    </lineage>
</organism>
<feature type="compositionally biased region" description="Polar residues" evidence="1">
    <location>
        <begin position="160"/>
        <end position="169"/>
    </location>
</feature>
<evidence type="ECO:0000256" key="1">
    <source>
        <dbReference type="SAM" id="MobiDB-lite"/>
    </source>
</evidence>
<keyword evidence="3" id="KW-1185">Reference proteome</keyword>
<dbReference type="AlphaFoldDB" id="A0A0C9WL33"/>
<protein>
    <submittedName>
        <fullName evidence="2">Uncharacterized protein</fullName>
    </submittedName>
</protein>
<feature type="non-terminal residue" evidence="2">
    <location>
        <position position="1"/>
    </location>
</feature>
<name>A0A0C9WL33_9AGAR</name>
<dbReference type="OrthoDB" id="2418900at2759"/>
<sequence>PMVICNGCGISVKRSGLLPYLRLSGDSCCQRELQKHRVGDGELSSDSDMESVNSSAIVSDSAVNSRLTKSVNAIPSISIPSVFGPALARDEPKQNFLMQVDVAGDFFGDYQDYSLSEFGTEEAHEGLDLDDSSEGSSEEEIDDMVDAILSEEEHGLEPNRPTSLQTSSDQPDDEIPVRDDITQEKAARLHGGYEEKLKSQPFIVKFTRGNPGAVVCCSGHDENTHYSSAVGNSDNPYAPFASKMEWDIACWAKLRGPRSSLHSSTYSYRIPGFLPDWTRTLTNFILADHHTNFVLES</sequence>